<sequence length="328" mass="37548">MKFREVLGIDVSKKTLDIYLHCSSKHKVFANDCQGYLLLIEWLGKQGIPREALLVCFENTGIYSRSLADFLWHNGFNYVMENALQIKRSMGIVRGKTDKVDARLIAKYAYLRKEELELSQPKGQLIKAVSDLLTLRDRMVKQRAGYKAFLKELLLGQDHSDLLVGIHQRLIETLSEEIQSIHTQILALIKSDAMIENQYQLISSIKGVGFVAACYFIVSTDAFKRFKNHRRFASYCGVAPFKHQSGSSIKGKTRISHLANKKMKNILNMTAMAAINHNKELKRYYQNRVEQGKNKMSTINIIRNKIIARVFAVINRNSPYVEINKFAA</sequence>
<dbReference type="AlphaFoldDB" id="A0A2K9PUG8"/>
<dbReference type="Pfam" id="PF01548">
    <property type="entry name" value="DEDD_Tnp_IS110"/>
    <property type="match status" value="1"/>
</dbReference>
<dbReference type="EMBL" id="CP025791">
    <property type="protein sequence ID" value="AUP80694.1"/>
    <property type="molecule type" value="Genomic_DNA"/>
</dbReference>
<gene>
    <name evidence="3" type="ORF">C1H87_19035</name>
</gene>
<dbReference type="NCBIfam" id="NF033542">
    <property type="entry name" value="transpos_IS110"/>
    <property type="match status" value="1"/>
</dbReference>
<dbReference type="PANTHER" id="PTHR33055">
    <property type="entry name" value="TRANSPOSASE FOR INSERTION SEQUENCE ELEMENT IS1111A"/>
    <property type="match status" value="1"/>
</dbReference>
<name>A0A2K9PUG8_9FLAO</name>
<dbReference type="InterPro" id="IPR002525">
    <property type="entry name" value="Transp_IS110-like_N"/>
</dbReference>
<keyword evidence="4" id="KW-1185">Reference proteome</keyword>
<organism evidence="3 4">
    <name type="scientific">Flavivirga eckloniae</name>
    <dbReference type="NCBI Taxonomy" id="1803846"/>
    <lineage>
        <taxon>Bacteria</taxon>
        <taxon>Pseudomonadati</taxon>
        <taxon>Bacteroidota</taxon>
        <taxon>Flavobacteriia</taxon>
        <taxon>Flavobacteriales</taxon>
        <taxon>Flavobacteriaceae</taxon>
        <taxon>Flavivirga</taxon>
    </lineage>
</organism>
<dbReference type="OrthoDB" id="964423at2"/>
<dbReference type="InterPro" id="IPR047650">
    <property type="entry name" value="Transpos_IS110"/>
</dbReference>
<dbReference type="KEGG" id="fek:C1H87_19035"/>
<accession>A0A2K9PUG8</accession>
<dbReference type="Pfam" id="PF02371">
    <property type="entry name" value="Transposase_20"/>
    <property type="match status" value="1"/>
</dbReference>
<dbReference type="InterPro" id="IPR003346">
    <property type="entry name" value="Transposase_20"/>
</dbReference>
<dbReference type="Proteomes" id="UP000235826">
    <property type="component" value="Chromosome"/>
</dbReference>
<proteinExistence type="predicted"/>
<protein>
    <submittedName>
        <fullName evidence="3">IS110 family transposase</fullName>
    </submittedName>
</protein>
<evidence type="ECO:0000313" key="3">
    <source>
        <dbReference type="EMBL" id="AUP80694.1"/>
    </source>
</evidence>
<dbReference type="GO" id="GO:0006313">
    <property type="term" value="P:DNA transposition"/>
    <property type="evidence" value="ECO:0007669"/>
    <property type="project" value="InterPro"/>
</dbReference>
<evidence type="ECO:0000259" key="1">
    <source>
        <dbReference type="Pfam" id="PF01548"/>
    </source>
</evidence>
<evidence type="ECO:0000313" key="4">
    <source>
        <dbReference type="Proteomes" id="UP000235826"/>
    </source>
</evidence>
<dbReference type="GO" id="GO:0004803">
    <property type="term" value="F:transposase activity"/>
    <property type="evidence" value="ECO:0007669"/>
    <property type="project" value="InterPro"/>
</dbReference>
<reference evidence="3 4" key="1">
    <citation type="submission" date="2018-01" db="EMBL/GenBank/DDBJ databases">
        <title>Complete genome sequence of Flavivirga eckloniae ECD14 isolated from seaweed Ecklonia cava.</title>
        <authorList>
            <person name="Lee J.H."/>
            <person name="Baik K.S."/>
            <person name="Seong C.N."/>
        </authorList>
    </citation>
    <scope>NUCLEOTIDE SEQUENCE [LARGE SCALE GENOMIC DNA]</scope>
    <source>
        <strain evidence="3 4">ECD14</strain>
    </source>
</reference>
<feature type="domain" description="Transposase IS110-like N-terminal" evidence="1">
    <location>
        <begin position="7"/>
        <end position="154"/>
    </location>
</feature>
<dbReference type="PANTHER" id="PTHR33055:SF3">
    <property type="entry name" value="PUTATIVE TRANSPOSASE FOR IS117-RELATED"/>
    <property type="match status" value="1"/>
</dbReference>
<evidence type="ECO:0000259" key="2">
    <source>
        <dbReference type="Pfam" id="PF02371"/>
    </source>
</evidence>
<dbReference type="GO" id="GO:0003677">
    <property type="term" value="F:DNA binding"/>
    <property type="evidence" value="ECO:0007669"/>
    <property type="project" value="InterPro"/>
</dbReference>
<feature type="domain" description="Transposase IS116/IS110/IS902 C-terminal" evidence="2">
    <location>
        <begin position="200"/>
        <end position="286"/>
    </location>
</feature>
<dbReference type="RefSeq" id="WP_102757340.1">
    <property type="nucleotide sequence ID" value="NZ_CP025791.1"/>
</dbReference>